<dbReference type="EMBL" id="CP002808">
    <property type="protein sequence ID" value="AEG73692.1"/>
    <property type="molecule type" value="Genomic_DNA"/>
</dbReference>
<evidence type="ECO:0000313" key="2">
    <source>
        <dbReference type="Proteomes" id="UP000007952"/>
    </source>
</evidence>
<proteinExistence type="predicted"/>
<accession>F6FGY3</accession>
<organism evidence="1 2">
    <name type="scientific">Mycoplasma haemofelis (strain Ohio2)</name>
    <dbReference type="NCBI Taxonomy" id="859194"/>
    <lineage>
        <taxon>Bacteria</taxon>
        <taxon>Bacillati</taxon>
        <taxon>Mycoplasmatota</taxon>
        <taxon>Mollicutes</taxon>
        <taxon>Mycoplasmataceae</taxon>
        <taxon>Mycoplasma</taxon>
    </lineage>
</organism>
<dbReference type="AlphaFoldDB" id="F6FGY3"/>
<reference evidence="1 2" key="1">
    <citation type="journal article" date="2011" name="J. Bacteriol.">
        <title>Complete genome sequences of two hemotropic Mycoplasmas, Mycoplasma haemofelis strain Ohio2 and Mycoplasma suis strain Illinois.</title>
        <authorList>
            <person name="Messick J.B."/>
            <person name="Santos A.P."/>
            <person name="Guimaraes A.M."/>
        </authorList>
    </citation>
    <scope>NUCLEOTIDE SEQUENCE [LARGE SCALE GENOMIC DNA]</scope>
    <source>
        <strain evidence="1 2">Ohio2</strain>
    </source>
</reference>
<dbReference type="Proteomes" id="UP000007952">
    <property type="component" value="Chromosome"/>
</dbReference>
<name>F6FGY3_MYCHI</name>
<dbReference type="BioCyc" id="MHAE859194:G1GR7-1453-MONOMER"/>
<dbReference type="KEGG" id="mhf:MHF_1458"/>
<reference key="2">
    <citation type="submission" date="2011-05" db="EMBL/GenBank/DDBJ databases">
        <title>The Genome of Mycoplasma haemofelis Strain Ohio2, a pathogenic hemoplasma of the cat.</title>
        <authorList>
            <person name="Santos A.P."/>
            <person name="Guimaraes A.M.S."/>
            <person name="SanMiguel P.J."/>
            <person name="Martin S.W."/>
            <person name="Messick J.B."/>
        </authorList>
    </citation>
    <scope>NUCLEOTIDE SEQUENCE</scope>
    <source>
        <strain>Ohio2</strain>
    </source>
</reference>
<gene>
    <name evidence="1" type="ordered locus">MHF_1458</name>
</gene>
<evidence type="ECO:0000313" key="1">
    <source>
        <dbReference type="EMBL" id="AEG73692.1"/>
    </source>
</evidence>
<dbReference type="HOGENOM" id="CLU_098620_4_1_14"/>
<sequence>MSIAFKFGIPAAAGTGMAGLGGYYFLSTGDTIGSSLKSSIESHKKILFLKGDKEWTEWKEVYGAATSGQIDKVTKEGLAEWCEATLKLSSKDKKNYDLASKWCVVNTRTVKEELHSVGTTLLEVQSSDAKWQNAWNHHNTKKDQNTSLSIGDSKIIGSGINSASGATSFHEWCTTRYSWNMYKLGASSDLEKVKMWCSSGAGDFTSTVAPSVPTGTG</sequence>
<protein>
    <submittedName>
        <fullName evidence="1">Uncharacterized protein</fullName>
    </submittedName>
</protein>